<feature type="compositionally biased region" description="Polar residues" evidence="1">
    <location>
        <begin position="65"/>
        <end position="84"/>
    </location>
</feature>
<feature type="region of interest" description="Disordered" evidence="1">
    <location>
        <begin position="63"/>
        <end position="140"/>
    </location>
</feature>
<gene>
    <name evidence="2" type="ORF">Sfulv_39320</name>
</gene>
<name>A0A7J0C9G8_9ACTN</name>
<evidence type="ECO:0000256" key="1">
    <source>
        <dbReference type="SAM" id="MobiDB-lite"/>
    </source>
</evidence>
<comment type="caution">
    <text evidence="2">The sequence shown here is derived from an EMBL/GenBank/DDBJ whole genome shotgun (WGS) entry which is preliminary data.</text>
</comment>
<evidence type="ECO:0000313" key="2">
    <source>
        <dbReference type="EMBL" id="GFM99121.1"/>
    </source>
</evidence>
<dbReference type="EMBL" id="BLWC01000001">
    <property type="protein sequence ID" value="GFM99121.1"/>
    <property type="molecule type" value="Genomic_DNA"/>
</dbReference>
<keyword evidence="3" id="KW-1185">Reference proteome</keyword>
<sequence length="140" mass="14222">MCRIFRTLAMSPATSVPPYSQPACTARAVTTAIVCPPTPPPPPEMGMTPTAKAIGTPIGAVTRSAGRTQSAVRALTGRNSSPYTVSEPLRSRRSRQASTNMVTAAKSPAPMPVNRGLGNLPSAATAGTAGGLAPPAPATW</sequence>
<reference evidence="2 3" key="1">
    <citation type="submission" date="2020-05" db="EMBL/GenBank/DDBJ databases">
        <title>Whole genome shotgun sequence of Streptomyces fulvorobeus NBRC 15897.</title>
        <authorList>
            <person name="Komaki H."/>
            <person name="Tamura T."/>
        </authorList>
    </citation>
    <scope>NUCLEOTIDE SEQUENCE [LARGE SCALE GENOMIC DNA]</scope>
    <source>
        <strain evidence="2 3">NBRC 15897</strain>
    </source>
</reference>
<dbReference type="Proteomes" id="UP000498980">
    <property type="component" value="Unassembled WGS sequence"/>
</dbReference>
<feature type="compositionally biased region" description="Low complexity" evidence="1">
    <location>
        <begin position="123"/>
        <end position="133"/>
    </location>
</feature>
<proteinExistence type="predicted"/>
<protein>
    <submittedName>
        <fullName evidence="2">Uncharacterized protein</fullName>
    </submittedName>
</protein>
<evidence type="ECO:0000313" key="3">
    <source>
        <dbReference type="Proteomes" id="UP000498980"/>
    </source>
</evidence>
<dbReference type="AlphaFoldDB" id="A0A7J0C9G8"/>
<organism evidence="2 3">
    <name type="scientific">Streptomyces fulvorobeus</name>
    <dbReference type="NCBI Taxonomy" id="284028"/>
    <lineage>
        <taxon>Bacteria</taxon>
        <taxon>Bacillati</taxon>
        <taxon>Actinomycetota</taxon>
        <taxon>Actinomycetes</taxon>
        <taxon>Kitasatosporales</taxon>
        <taxon>Streptomycetaceae</taxon>
        <taxon>Streptomyces</taxon>
    </lineage>
</organism>
<accession>A0A7J0C9G8</accession>